<proteinExistence type="predicted"/>
<sequence>MFAMMVEQHRSRAHFYVEPEPEILDTDYEDELFEQYSADRRGIPHEVLWKQMQELRKQALRIRKRVETCWECGLQALHLHPTDTRLVYSIHRDGVAYAVEQARKQGTIQCVRCGARCHRQCYQQ</sequence>
<protein>
    <submittedName>
        <fullName evidence="1">Uncharacterized protein</fullName>
    </submittedName>
</protein>
<name>A0A146LTL4_LYGHE</name>
<evidence type="ECO:0000313" key="1">
    <source>
        <dbReference type="EMBL" id="JAQ11088.1"/>
    </source>
</evidence>
<dbReference type="EMBL" id="GDHC01007541">
    <property type="protein sequence ID" value="JAQ11088.1"/>
    <property type="molecule type" value="Transcribed_RNA"/>
</dbReference>
<dbReference type="AlphaFoldDB" id="A0A146LTL4"/>
<reference evidence="1" key="1">
    <citation type="journal article" date="2016" name="Gigascience">
        <title>De novo construction of an expanded transcriptome assembly for the western tarnished plant bug, Lygus hesperus.</title>
        <authorList>
            <person name="Tassone E.E."/>
            <person name="Geib S.M."/>
            <person name="Hall B."/>
            <person name="Fabrick J.A."/>
            <person name="Brent C.S."/>
            <person name="Hull J.J."/>
        </authorList>
    </citation>
    <scope>NUCLEOTIDE SEQUENCE</scope>
</reference>
<organism evidence="1">
    <name type="scientific">Lygus hesperus</name>
    <name type="common">Western plant bug</name>
    <dbReference type="NCBI Taxonomy" id="30085"/>
    <lineage>
        <taxon>Eukaryota</taxon>
        <taxon>Metazoa</taxon>
        <taxon>Ecdysozoa</taxon>
        <taxon>Arthropoda</taxon>
        <taxon>Hexapoda</taxon>
        <taxon>Insecta</taxon>
        <taxon>Pterygota</taxon>
        <taxon>Neoptera</taxon>
        <taxon>Paraneoptera</taxon>
        <taxon>Hemiptera</taxon>
        <taxon>Heteroptera</taxon>
        <taxon>Panheteroptera</taxon>
        <taxon>Cimicomorpha</taxon>
        <taxon>Miridae</taxon>
        <taxon>Mirini</taxon>
        <taxon>Lygus</taxon>
    </lineage>
</organism>
<gene>
    <name evidence="1" type="ORF">g.25802</name>
</gene>
<accession>A0A146LTL4</accession>